<evidence type="ECO:0008006" key="3">
    <source>
        <dbReference type="Google" id="ProtNLM"/>
    </source>
</evidence>
<comment type="caution">
    <text evidence="1">The sequence shown here is derived from an EMBL/GenBank/DDBJ whole genome shotgun (WGS) entry which is preliminary data.</text>
</comment>
<dbReference type="Proteomes" id="UP000289340">
    <property type="component" value="Chromosome 10"/>
</dbReference>
<keyword evidence="2" id="KW-1185">Reference proteome</keyword>
<proteinExistence type="predicted"/>
<reference evidence="1 2" key="1">
    <citation type="submission" date="2018-09" db="EMBL/GenBank/DDBJ databases">
        <title>A high-quality reference genome of wild soybean provides a powerful tool to mine soybean genomes.</title>
        <authorList>
            <person name="Xie M."/>
            <person name="Chung C.Y.L."/>
            <person name="Li M.-W."/>
            <person name="Wong F.-L."/>
            <person name="Chan T.-F."/>
            <person name="Lam H.-M."/>
        </authorList>
    </citation>
    <scope>NUCLEOTIDE SEQUENCE [LARGE SCALE GENOMIC DNA]</scope>
    <source>
        <strain evidence="2">cv. W05</strain>
        <tissue evidence="1">Hypocotyl of etiolated seedlings</tissue>
    </source>
</reference>
<gene>
    <name evidence="1" type="ORF">D0Y65_026354</name>
</gene>
<organism evidence="1 2">
    <name type="scientific">Glycine soja</name>
    <name type="common">Wild soybean</name>
    <dbReference type="NCBI Taxonomy" id="3848"/>
    <lineage>
        <taxon>Eukaryota</taxon>
        <taxon>Viridiplantae</taxon>
        <taxon>Streptophyta</taxon>
        <taxon>Embryophyta</taxon>
        <taxon>Tracheophyta</taxon>
        <taxon>Spermatophyta</taxon>
        <taxon>Magnoliopsida</taxon>
        <taxon>eudicotyledons</taxon>
        <taxon>Gunneridae</taxon>
        <taxon>Pentapetalae</taxon>
        <taxon>rosids</taxon>
        <taxon>fabids</taxon>
        <taxon>Fabales</taxon>
        <taxon>Fabaceae</taxon>
        <taxon>Papilionoideae</taxon>
        <taxon>50 kb inversion clade</taxon>
        <taxon>NPAAA clade</taxon>
        <taxon>indigoferoid/millettioid clade</taxon>
        <taxon>Phaseoleae</taxon>
        <taxon>Glycine</taxon>
        <taxon>Glycine subgen. Soja</taxon>
    </lineage>
</organism>
<dbReference type="AlphaFoldDB" id="A0A445IJM1"/>
<dbReference type="EMBL" id="QZWG01000010">
    <property type="protein sequence ID" value="RZB86246.1"/>
    <property type="molecule type" value="Genomic_DNA"/>
</dbReference>
<accession>A0A445IJM1</accession>
<evidence type="ECO:0000313" key="2">
    <source>
        <dbReference type="Proteomes" id="UP000289340"/>
    </source>
</evidence>
<protein>
    <recommendedName>
        <fullName evidence="3">Chromo domain-containing protein</fullName>
    </recommendedName>
</protein>
<evidence type="ECO:0000313" key="1">
    <source>
        <dbReference type="EMBL" id="RZB86246.1"/>
    </source>
</evidence>
<dbReference type="SUPFAM" id="SSF54160">
    <property type="entry name" value="Chromo domain-like"/>
    <property type="match status" value="1"/>
</dbReference>
<dbReference type="InterPro" id="IPR016197">
    <property type="entry name" value="Chromo-like_dom_sf"/>
</dbReference>
<name>A0A445IJM1_GLYSO</name>
<sequence>MTPFQSLYGREPPALLRYNGSSQDPPVVREVLHNIQMLLDRLKGNLIKAQTAMKIQADKKRLDRKFQVEDEVLFPNTAKIHPVFHVSQLKQFQGAAIEPYVPLPLTTSKLGPLLGPTTMLETRTIVKGSTLIPRVLIQWKGCSTTETTWEDVAEIQASYPQFNLEDKVPFKGEGNVMNLPGNGRAESTKERENEKLVTNGPRNVCVREGSRLHLANSKLRDFV</sequence>